<evidence type="ECO:0000313" key="1">
    <source>
        <dbReference type="EMBL" id="PIY72038.1"/>
    </source>
</evidence>
<sequence length="78" mass="9176">MNWFKILEIMKNVLSLILFLLVVSSVSKAKDNVYFFKVDEACWDMAYHYSLHAAEEYGLTGAQRELIMEEAYESCLEW</sequence>
<protein>
    <submittedName>
        <fullName evidence="1">Uncharacterized protein</fullName>
    </submittedName>
</protein>
<name>A0A2M7QJ30_9BACT</name>
<organism evidence="1 2">
    <name type="scientific">Candidatus Roizmanbacteria bacterium CG_4_10_14_0_8_um_filter_33_9</name>
    <dbReference type="NCBI Taxonomy" id="1974826"/>
    <lineage>
        <taxon>Bacteria</taxon>
        <taxon>Candidatus Roizmaniibacteriota</taxon>
    </lineage>
</organism>
<evidence type="ECO:0000313" key="2">
    <source>
        <dbReference type="Proteomes" id="UP000229401"/>
    </source>
</evidence>
<proteinExistence type="predicted"/>
<dbReference type="Proteomes" id="UP000229401">
    <property type="component" value="Unassembled WGS sequence"/>
</dbReference>
<dbReference type="AlphaFoldDB" id="A0A2M7QJ30"/>
<dbReference type="EMBL" id="PFLI01000104">
    <property type="protein sequence ID" value="PIY72038.1"/>
    <property type="molecule type" value="Genomic_DNA"/>
</dbReference>
<gene>
    <name evidence="1" type="ORF">COY87_03075</name>
</gene>
<reference evidence="2" key="1">
    <citation type="submission" date="2017-09" db="EMBL/GenBank/DDBJ databases">
        <title>Depth-based differentiation of microbial function through sediment-hosted aquifers and enrichment of novel symbionts in the deep terrestrial subsurface.</title>
        <authorList>
            <person name="Probst A.J."/>
            <person name="Ladd B."/>
            <person name="Jarett J.K."/>
            <person name="Geller-Mcgrath D.E."/>
            <person name="Sieber C.M.K."/>
            <person name="Emerson J.B."/>
            <person name="Anantharaman K."/>
            <person name="Thomas B.C."/>
            <person name="Malmstrom R."/>
            <person name="Stieglmeier M."/>
            <person name="Klingl A."/>
            <person name="Woyke T."/>
            <person name="Ryan C.M."/>
            <person name="Banfield J.F."/>
        </authorList>
    </citation>
    <scope>NUCLEOTIDE SEQUENCE [LARGE SCALE GENOMIC DNA]</scope>
</reference>
<accession>A0A2M7QJ30</accession>
<comment type="caution">
    <text evidence="1">The sequence shown here is derived from an EMBL/GenBank/DDBJ whole genome shotgun (WGS) entry which is preliminary data.</text>
</comment>